<feature type="domain" description="XdhC Rossmann" evidence="1">
    <location>
        <begin position="86"/>
        <end position="227"/>
    </location>
</feature>
<dbReference type="EMBL" id="JAMZEJ010000007">
    <property type="protein sequence ID" value="MCQ8241753.1"/>
    <property type="molecule type" value="Genomic_DNA"/>
</dbReference>
<comment type="caution">
    <text evidence="2">The sequence shown here is derived from an EMBL/GenBank/DDBJ whole genome shotgun (WGS) entry which is preliminary data.</text>
</comment>
<protein>
    <submittedName>
        <fullName evidence="2">XdhC family protein</fullName>
    </submittedName>
</protein>
<dbReference type="RefSeq" id="WP_422920491.1">
    <property type="nucleotide sequence ID" value="NZ_JAMZEJ010000007.1"/>
</dbReference>
<dbReference type="Gene3D" id="3.40.50.720">
    <property type="entry name" value="NAD(P)-binding Rossmann-like Domain"/>
    <property type="match status" value="1"/>
</dbReference>
<dbReference type="Pfam" id="PF13478">
    <property type="entry name" value="XdhC_C"/>
    <property type="match status" value="1"/>
</dbReference>
<dbReference type="InterPro" id="IPR027051">
    <property type="entry name" value="XdhC_Rossmann_dom"/>
</dbReference>
<dbReference type="Proteomes" id="UP001524547">
    <property type="component" value="Unassembled WGS sequence"/>
</dbReference>
<evidence type="ECO:0000313" key="2">
    <source>
        <dbReference type="EMBL" id="MCQ8241753.1"/>
    </source>
</evidence>
<evidence type="ECO:0000259" key="1">
    <source>
        <dbReference type="Pfam" id="PF13478"/>
    </source>
</evidence>
<reference evidence="2 3" key="1">
    <citation type="submission" date="2022-06" db="EMBL/GenBank/DDBJ databases">
        <title>Rhizosaccharibacter gen. nov. sp. nov. KSS12, endophytic bacteria isolated from sugarcane.</title>
        <authorList>
            <person name="Pitiwittayakul N."/>
        </authorList>
    </citation>
    <scope>NUCLEOTIDE SEQUENCE [LARGE SCALE GENOMIC DNA]</scope>
    <source>
        <strain evidence="2 3">KSS12</strain>
    </source>
</reference>
<name>A0ABT1W1M7_9PROT</name>
<proteinExistence type="predicted"/>
<gene>
    <name evidence="2" type="ORF">NFI88_13005</name>
</gene>
<dbReference type="InterPro" id="IPR052698">
    <property type="entry name" value="MoCofactor_Util/Proc"/>
</dbReference>
<organism evidence="2 3">
    <name type="scientific">Rhizosaccharibacter radicis</name>
    <dbReference type="NCBI Taxonomy" id="2782605"/>
    <lineage>
        <taxon>Bacteria</taxon>
        <taxon>Pseudomonadati</taxon>
        <taxon>Pseudomonadota</taxon>
        <taxon>Alphaproteobacteria</taxon>
        <taxon>Acetobacterales</taxon>
        <taxon>Acetobacteraceae</taxon>
        <taxon>Rhizosaccharibacter</taxon>
    </lineage>
</organism>
<keyword evidence="3" id="KW-1185">Reference proteome</keyword>
<evidence type="ECO:0000313" key="3">
    <source>
        <dbReference type="Proteomes" id="UP001524547"/>
    </source>
</evidence>
<accession>A0ABT1W1M7</accession>
<sequence>MTPELLTRILRNRADRRACVLATRLPDGTPVLLEDHDFGFRPAGSETVPAALLAEATSLAAAGRSGTTTLEGADWFLHLHAPPPRLLIVGAVHIAQVLAPFAAGLGMLPVVIDPRTALATPERFPGVALRHEWPDDALRALRPDRHTAVVVLTHDSKLDDPALTEALNGPAFYVGALGSRRTHAKRRDRLHAAGLSDRALDRLRGPVGLAIGAIGAEEIALSIAAEIVATRRGSPLATRSES</sequence>
<dbReference type="PANTHER" id="PTHR30388:SF4">
    <property type="entry name" value="MOLYBDENUM COFACTOR INSERTION CHAPERONE PAOD"/>
    <property type="match status" value="1"/>
</dbReference>
<dbReference type="PANTHER" id="PTHR30388">
    <property type="entry name" value="ALDEHYDE OXIDOREDUCTASE MOLYBDENUM COFACTOR ASSEMBLY PROTEIN"/>
    <property type="match status" value="1"/>
</dbReference>